<comment type="caution">
    <text evidence="1">The sequence shown here is derived from an EMBL/GenBank/DDBJ whole genome shotgun (WGS) entry which is preliminary data.</text>
</comment>
<dbReference type="EMBL" id="JBHUEM010000005">
    <property type="protein sequence ID" value="MFD1736255.1"/>
    <property type="molecule type" value="Genomic_DNA"/>
</dbReference>
<accession>A0ABW4LQ72</accession>
<dbReference type="RefSeq" id="WP_377927403.1">
    <property type="nucleotide sequence ID" value="NZ_JBHUEM010000005.1"/>
</dbReference>
<name>A0ABW4LQ72_9BACI</name>
<organism evidence="1 2">
    <name type="scientific">Bacillus salitolerans</name>
    <dbReference type="NCBI Taxonomy" id="1437434"/>
    <lineage>
        <taxon>Bacteria</taxon>
        <taxon>Bacillati</taxon>
        <taxon>Bacillota</taxon>
        <taxon>Bacilli</taxon>
        <taxon>Bacillales</taxon>
        <taxon>Bacillaceae</taxon>
        <taxon>Bacillus</taxon>
    </lineage>
</organism>
<protein>
    <submittedName>
        <fullName evidence="1">Uncharacterized protein</fullName>
    </submittedName>
</protein>
<keyword evidence="2" id="KW-1185">Reference proteome</keyword>
<evidence type="ECO:0000313" key="2">
    <source>
        <dbReference type="Proteomes" id="UP001597214"/>
    </source>
</evidence>
<reference evidence="2" key="1">
    <citation type="journal article" date="2019" name="Int. J. Syst. Evol. Microbiol.">
        <title>The Global Catalogue of Microorganisms (GCM) 10K type strain sequencing project: providing services to taxonomists for standard genome sequencing and annotation.</title>
        <authorList>
            <consortium name="The Broad Institute Genomics Platform"/>
            <consortium name="The Broad Institute Genome Sequencing Center for Infectious Disease"/>
            <person name="Wu L."/>
            <person name="Ma J."/>
        </authorList>
    </citation>
    <scope>NUCLEOTIDE SEQUENCE [LARGE SCALE GENOMIC DNA]</scope>
    <source>
        <strain evidence="2">CCUG 49339</strain>
    </source>
</reference>
<evidence type="ECO:0000313" key="1">
    <source>
        <dbReference type="EMBL" id="MFD1736255.1"/>
    </source>
</evidence>
<dbReference type="Proteomes" id="UP001597214">
    <property type="component" value="Unassembled WGS sequence"/>
</dbReference>
<proteinExistence type="predicted"/>
<gene>
    <name evidence="1" type="ORF">ACFSCX_06710</name>
</gene>
<sequence length="288" mass="31776">MGKAINLLSLILLLFGVVIVTSSTSKIDRVFANSPLYEQSLAGTYTTSKNYKYVPSSYGYCDNPDSSSTTVSLSSDTKFQILDFIEDYSGTSSKLTVKFINGSSSTIYTSAPIINYGEYEPRIRLLDNSGNVIYTEAWKYGIRLSIDFSRNVSKSTTNQYDIYFDKTKKIKDIYIDHYIHMAGDYEGYTGPWTFCNGSTGTHSGSIIRINTSYNSGVITPSSKINVGNLYNQVPTLTLTTPNKQVLSNLNGNNTLQLNGSVTDSNVDDSILIKYSIEGLSGHQNKVLP</sequence>